<protein>
    <submittedName>
        <fullName evidence="1">Uncharacterized protein</fullName>
    </submittedName>
</protein>
<proteinExistence type="predicted"/>
<evidence type="ECO:0000313" key="2">
    <source>
        <dbReference type="Proteomes" id="UP000886520"/>
    </source>
</evidence>
<evidence type="ECO:0000313" key="1">
    <source>
        <dbReference type="EMBL" id="KAI5070882.1"/>
    </source>
</evidence>
<organism evidence="1 2">
    <name type="scientific">Adiantum capillus-veneris</name>
    <name type="common">Maidenhair fern</name>
    <dbReference type="NCBI Taxonomy" id="13818"/>
    <lineage>
        <taxon>Eukaryota</taxon>
        <taxon>Viridiplantae</taxon>
        <taxon>Streptophyta</taxon>
        <taxon>Embryophyta</taxon>
        <taxon>Tracheophyta</taxon>
        <taxon>Polypodiopsida</taxon>
        <taxon>Polypodiidae</taxon>
        <taxon>Polypodiales</taxon>
        <taxon>Pteridineae</taxon>
        <taxon>Pteridaceae</taxon>
        <taxon>Vittarioideae</taxon>
        <taxon>Adiantum</taxon>
    </lineage>
</organism>
<dbReference type="Proteomes" id="UP000886520">
    <property type="component" value="Chromosome 13"/>
</dbReference>
<keyword evidence="2" id="KW-1185">Reference proteome</keyword>
<accession>A0A9D4ZE92</accession>
<dbReference type="AlphaFoldDB" id="A0A9D4ZE92"/>
<sequence length="254" mass="28817">MQLREKFQEGDDLARELLQIGWPVMCTIDSKDANNGSLLALINQCSRRPPAYQESWWPTLCRPKIQGTNEISGFVAHVKGPAFAISLSKTLDGISCHSCEKLCFTMLAEPWVVGNGSDHAKWPSVGSKIDLWLTKWISQQNFRSTSLRPAKRTWRRACSACSSSFSHMCFVYLSDKLQRVGDEQAVGFNIKLHGTSTSTLATSLFKQSRNTGKEIEVYKGHQWIIHMQPSQLLSIWWMGRRAPCTIRLLDHLFK</sequence>
<reference evidence="1" key="1">
    <citation type="submission" date="2021-01" db="EMBL/GenBank/DDBJ databases">
        <title>Adiantum capillus-veneris genome.</title>
        <authorList>
            <person name="Fang Y."/>
            <person name="Liao Q."/>
        </authorList>
    </citation>
    <scope>NUCLEOTIDE SEQUENCE</scope>
    <source>
        <strain evidence="1">H3</strain>
        <tissue evidence="1">Leaf</tissue>
    </source>
</reference>
<comment type="caution">
    <text evidence="1">The sequence shown here is derived from an EMBL/GenBank/DDBJ whole genome shotgun (WGS) entry which is preliminary data.</text>
</comment>
<dbReference type="EMBL" id="JABFUD020000013">
    <property type="protein sequence ID" value="KAI5070882.1"/>
    <property type="molecule type" value="Genomic_DNA"/>
</dbReference>
<name>A0A9D4ZE92_ADICA</name>
<gene>
    <name evidence="1" type="ORF">GOP47_0013133</name>
</gene>